<reference evidence="1" key="1">
    <citation type="submission" date="2020-02" db="EMBL/GenBank/DDBJ databases">
        <authorList>
            <person name="Meier V. D."/>
        </authorList>
    </citation>
    <scope>NUCLEOTIDE SEQUENCE</scope>
    <source>
        <strain evidence="1">AVDCRST_MAG46</strain>
    </source>
</reference>
<dbReference type="AlphaFoldDB" id="A0A6J4MPY4"/>
<sequence length="173" mass="19312">MNDHIAVLKTIHARLSDLTHDGKDNIADPMWMRALMSMTPHSESVRHANRWMESRSERLGGGRTLYAVIARDDKGDVSVTAYIDASTMAADIHRLSHDILGRERGVRIRNMNALELLHRTVVNEHGAVFHVGGLYLDARSGRIVIDLLDLDADDNPIPGTECGVYSLDGWEVF</sequence>
<organism evidence="1">
    <name type="scientific">uncultured Nocardioidaceae bacterium</name>
    <dbReference type="NCBI Taxonomy" id="253824"/>
    <lineage>
        <taxon>Bacteria</taxon>
        <taxon>Bacillati</taxon>
        <taxon>Actinomycetota</taxon>
        <taxon>Actinomycetes</taxon>
        <taxon>Propionibacteriales</taxon>
        <taxon>Nocardioidaceae</taxon>
        <taxon>environmental samples</taxon>
    </lineage>
</organism>
<accession>A0A6J4MPY4</accession>
<proteinExistence type="predicted"/>
<evidence type="ECO:0000313" key="1">
    <source>
        <dbReference type="EMBL" id="CAA9365485.1"/>
    </source>
</evidence>
<name>A0A6J4MPY4_9ACTN</name>
<gene>
    <name evidence="1" type="ORF">AVDCRST_MAG46-3670</name>
</gene>
<dbReference type="EMBL" id="CADCUD010000259">
    <property type="protein sequence ID" value="CAA9365485.1"/>
    <property type="molecule type" value="Genomic_DNA"/>
</dbReference>
<protein>
    <submittedName>
        <fullName evidence="1">Uncharacterized protein</fullName>
    </submittedName>
</protein>